<sequence length="278" mass="32627">MMQFFKEFWLGLKSYWKAYHFIREHRLYWYFLIPAILMLIIYYVGNNIMQRSIDADLSNMNGIVWYFIQVAVNISIAILLMKFAKYVVVIVLSPLLSHLSQRCEKLITGNTYPIDYKQILLDVRRGVRLAIRNILWEYFFFLIIFLISYIGWNEPTKSPVFYLTFIIGFYYYGFSFIDYDNERRKLDERTSISFVRSHRGLAMGIGMIYSLLILVPVKLDVLFSISDPGNLTFNGILLFLGHLFLWAFASIAPIFAIVSSSIAMEDLRVSEPVVQEEI</sequence>
<keyword evidence="6 10" id="KW-0812">Transmembrane</keyword>
<evidence type="ECO:0000256" key="10">
    <source>
        <dbReference type="SAM" id="Phobius"/>
    </source>
</evidence>
<keyword evidence="3" id="KW-1003">Cell membrane</keyword>
<keyword evidence="7 10" id="KW-1133">Transmembrane helix</keyword>
<keyword evidence="12" id="KW-1185">Reference proteome</keyword>
<dbReference type="InterPro" id="IPR059112">
    <property type="entry name" value="CysZ/EI24"/>
</dbReference>
<accession>A0A8J6PP91</accession>
<keyword evidence="2" id="KW-0813">Transport</keyword>
<feature type="transmembrane region" description="Helical" evidence="10">
    <location>
        <begin position="200"/>
        <end position="219"/>
    </location>
</feature>
<dbReference type="GO" id="GO:0000103">
    <property type="term" value="P:sulfate assimilation"/>
    <property type="evidence" value="ECO:0007669"/>
    <property type="project" value="TreeGrafter"/>
</dbReference>
<feature type="transmembrane region" description="Helical" evidence="10">
    <location>
        <begin position="231"/>
        <end position="258"/>
    </location>
</feature>
<evidence type="ECO:0000256" key="7">
    <source>
        <dbReference type="ARBA" id="ARBA00022989"/>
    </source>
</evidence>
<reference evidence="11" key="1">
    <citation type="submission" date="2020-09" db="EMBL/GenBank/DDBJ databases">
        <title>Taishania pollutisoli gen. nov., sp. nov., Isolated from Tetrabromobisphenol A-Contaminated Soil.</title>
        <authorList>
            <person name="Chen Q."/>
        </authorList>
    </citation>
    <scope>NUCLEOTIDE SEQUENCE</scope>
    <source>
        <strain evidence="11">CZZ-1</strain>
    </source>
</reference>
<evidence type="ECO:0000256" key="8">
    <source>
        <dbReference type="ARBA" id="ARBA00023032"/>
    </source>
</evidence>
<feature type="transmembrane region" description="Helical" evidence="10">
    <location>
        <begin position="65"/>
        <end position="92"/>
    </location>
</feature>
<evidence type="ECO:0000313" key="11">
    <source>
        <dbReference type="EMBL" id="MBC9812228.1"/>
    </source>
</evidence>
<dbReference type="InterPro" id="IPR050480">
    <property type="entry name" value="CysZ-like"/>
</dbReference>
<evidence type="ECO:0000256" key="4">
    <source>
        <dbReference type="ARBA" id="ARBA00022519"/>
    </source>
</evidence>
<feature type="transmembrane region" description="Helical" evidence="10">
    <location>
        <begin position="158"/>
        <end position="179"/>
    </location>
</feature>
<evidence type="ECO:0000256" key="3">
    <source>
        <dbReference type="ARBA" id="ARBA00022475"/>
    </source>
</evidence>
<evidence type="ECO:0000256" key="5">
    <source>
        <dbReference type="ARBA" id="ARBA00022605"/>
    </source>
</evidence>
<evidence type="ECO:0000256" key="9">
    <source>
        <dbReference type="ARBA" id="ARBA00023136"/>
    </source>
</evidence>
<evidence type="ECO:0000256" key="2">
    <source>
        <dbReference type="ARBA" id="ARBA00022448"/>
    </source>
</evidence>
<dbReference type="Pfam" id="PF07264">
    <property type="entry name" value="EI24"/>
    <property type="match status" value="1"/>
</dbReference>
<dbReference type="RefSeq" id="WP_216713887.1">
    <property type="nucleotide sequence ID" value="NZ_JACVEL010000003.1"/>
</dbReference>
<keyword evidence="8" id="KW-0764">Sulfate transport</keyword>
<dbReference type="EMBL" id="JACVEL010000003">
    <property type="protein sequence ID" value="MBC9812228.1"/>
    <property type="molecule type" value="Genomic_DNA"/>
</dbReference>
<evidence type="ECO:0000256" key="6">
    <source>
        <dbReference type="ARBA" id="ARBA00022692"/>
    </source>
</evidence>
<evidence type="ECO:0000256" key="1">
    <source>
        <dbReference type="ARBA" id="ARBA00004141"/>
    </source>
</evidence>
<comment type="subcellular location">
    <subcellularLocation>
        <location evidence="1">Membrane</location>
        <topology evidence="1">Multi-pass membrane protein</topology>
    </subcellularLocation>
</comment>
<dbReference type="PANTHER" id="PTHR37468:SF1">
    <property type="entry name" value="SULFATE TRANSPORTER CYSZ"/>
    <property type="match status" value="1"/>
</dbReference>
<name>A0A8J6PP91_9FLAO</name>
<dbReference type="PANTHER" id="PTHR37468">
    <property type="entry name" value="SULFATE TRANSPORTER CYSZ"/>
    <property type="match status" value="1"/>
</dbReference>
<evidence type="ECO:0000313" key="12">
    <source>
        <dbReference type="Proteomes" id="UP000652681"/>
    </source>
</evidence>
<dbReference type="GO" id="GO:0005886">
    <property type="term" value="C:plasma membrane"/>
    <property type="evidence" value="ECO:0007669"/>
    <property type="project" value="TreeGrafter"/>
</dbReference>
<proteinExistence type="predicted"/>
<comment type="caution">
    <text evidence="11">The sequence shown here is derived from an EMBL/GenBank/DDBJ whole genome shotgun (WGS) entry which is preliminary data.</text>
</comment>
<keyword evidence="5" id="KW-0028">Amino-acid biosynthesis</keyword>
<dbReference type="Proteomes" id="UP000652681">
    <property type="component" value="Unassembled WGS sequence"/>
</dbReference>
<dbReference type="GO" id="GO:0019344">
    <property type="term" value="P:cysteine biosynthetic process"/>
    <property type="evidence" value="ECO:0007669"/>
    <property type="project" value="TreeGrafter"/>
</dbReference>
<keyword evidence="4" id="KW-0997">Cell inner membrane</keyword>
<dbReference type="GO" id="GO:0009675">
    <property type="term" value="F:high-affinity sulfate:proton symporter activity"/>
    <property type="evidence" value="ECO:0007669"/>
    <property type="project" value="TreeGrafter"/>
</dbReference>
<keyword evidence="9 10" id="KW-0472">Membrane</keyword>
<feature type="transmembrane region" description="Helical" evidence="10">
    <location>
        <begin position="27"/>
        <end position="45"/>
    </location>
</feature>
<gene>
    <name evidence="11" type="ORF">H9Y05_07015</name>
</gene>
<organism evidence="11 12">
    <name type="scientific">Taishania pollutisoli</name>
    <dbReference type="NCBI Taxonomy" id="2766479"/>
    <lineage>
        <taxon>Bacteria</taxon>
        <taxon>Pseudomonadati</taxon>
        <taxon>Bacteroidota</taxon>
        <taxon>Flavobacteriia</taxon>
        <taxon>Flavobacteriales</taxon>
        <taxon>Crocinitomicaceae</taxon>
        <taxon>Taishania</taxon>
    </lineage>
</organism>
<protein>
    <submittedName>
        <fullName evidence="11">EI24 domain-containing protein</fullName>
    </submittedName>
</protein>
<feature type="transmembrane region" description="Helical" evidence="10">
    <location>
        <begin position="134"/>
        <end position="152"/>
    </location>
</feature>
<dbReference type="AlphaFoldDB" id="A0A8J6PP91"/>